<evidence type="ECO:0000313" key="1">
    <source>
        <dbReference type="EMBL" id="CAD8207723.1"/>
    </source>
</evidence>
<protein>
    <submittedName>
        <fullName evidence="1">Uncharacterized protein</fullName>
    </submittedName>
</protein>
<comment type="caution">
    <text evidence="1">The sequence shown here is derived from an EMBL/GenBank/DDBJ whole genome shotgun (WGS) entry which is preliminary data.</text>
</comment>
<organism evidence="1 2">
    <name type="scientific">Paramecium pentaurelia</name>
    <dbReference type="NCBI Taxonomy" id="43138"/>
    <lineage>
        <taxon>Eukaryota</taxon>
        <taxon>Sar</taxon>
        <taxon>Alveolata</taxon>
        <taxon>Ciliophora</taxon>
        <taxon>Intramacronucleata</taxon>
        <taxon>Oligohymenophorea</taxon>
        <taxon>Peniculida</taxon>
        <taxon>Parameciidae</taxon>
        <taxon>Paramecium</taxon>
    </lineage>
</organism>
<accession>A0A8S1Y1S6</accession>
<dbReference type="OrthoDB" id="297895at2759"/>
<sequence>MDLKLWIVINERIQYDLSGLDNDLLENIKQTQKMWQEGSVFDIGLINLEMDGNLDYLKVLHIDLRECVIDCNYNQQEIGLFLWLKNIEIQSMEMIKKNGDNQIYINGMKIKIFIFLIQNVCGQQLRQF</sequence>
<dbReference type="AlphaFoldDB" id="A0A8S1Y1S6"/>
<dbReference type="EMBL" id="CAJJDO010000148">
    <property type="protein sequence ID" value="CAD8207723.1"/>
    <property type="molecule type" value="Genomic_DNA"/>
</dbReference>
<keyword evidence="2" id="KW-1185">Reference proteome</keyword>
<proteinExistence type="predicted"/>
<gene>
    <name evidence="1" type="ORF">PPENT_87.1.T1480088</name>
</gene>
<evidence type="ECO:0000313" key="2">
    <source>
        <dbReference type="Proteomes" id="UP000689195"/>
    </source>
</evidence>
<reference evidence="1" key="1">
    <citation type="submission" date="2021-01" db="EMBL/GenBank/DDBJ databases">
        <authorList>
            <consortium name="Genoscope - CEA"/>
            <person name="William W."/>
        </authorList>
    </citation>
    <scope>NUCLEOTIDE SEQUENCE</scope>
</reference>
<dbReference type="Proteomes" id="UP000689195">
    <property type="component" value="Unassembled WGS sequence"/>
</dbReference>
<name>A0A8S1Y1S6_9CILI</name>